<feature type="compositionally biased region" description="Acidic residues" evidence="1">
    <location>
        <begin position="36"/>
        <end position="52"/>
    </location>
</feature>
<reference evidence="2 3" key="1">
    <citation type="journal article" date="2017" name="G3 (Bethesda)">
        <title>The Physical Genome Mapping of Anopheles albimanus Corrected Scaffold Misassemblies and Identified Interarm Rearrangements in Genus Anopheles.</title>
        <authorList>
            <person name="Artemov G.N."/>
            <person name="Peery A.N."/>
            <person name="Jiang X."/>
            <person name="Tu Z."/>
            <person name="Stegniy V.N."/>
            <person name="Sharakhova M.V."/>
            <person name="Sharakhov I.V."/>
        </authorList>
    </citation>
    <scope>NUCLEOTIDE SEQUENCE [LARGE SCALE GENOMIC DNA]</scope>
    <source>
        <strain evidence="2 3">ALBI9_A</strain>
    </source>
</reference>
<evidence type="ECO:0000313" key="3">
    <source>
        <dbReference type="Proteomes" id="UP000069272"/>
    </source>
</evidence>
<feature type="compositionally biased region" description="Polar residues" evidence="1">
    <location>
        <begin position="1"/>
        <end position="17"/>
    </location>
</feature>
<accession>A0A182FJN7</accession>
<proteinExistence type="predicted"/>
<feature type="region of interest" description="Disordered" evidence="1">
    <location>
        <begin position="1"/>
        <end position="85"/>
    </location>
</feature>
<dbReference type="VEuPathDB" id="VectorBase:AALB006732"/>
<evidence type="ECO:0000313" key="2">
    <source>
        <dbReference type="EnsemblMetazoa" id="AALB006732-PA"/>
    </source>
</evidence>
<sequence>MLSNDSTIGSNYNTSGKPEQETEAAVAADGTRVAGAEEEKEEDEEDEDEEKEEADRSNSSGRLIGNNHNHRQHQRNGTGGSMASVADGAAPLLAPQQPPSVPPVPGSPGAQPVRLFGGHSATLDGTLETGIHVPPGDHHTHHPLIEPVMAGELLVPGLPPAGPIVPTLPHAMERNSILPPYADGSLLCPIETPASSLLRKPVKQEFLGSVEPVPVTTAPGGGGGEVLG</sequence>
<organism evidence="2 3">
    <name type="scientific">Anopheles albimanus</name>
    <name type="common">New world malaria mosquito</name>
    <dbReference type="NCBI Taxonomy" id="7167"/>
    <lineage>
        <taxon>Eukaryota</taxon>
        <taxon>Metazoa</taxon>
        <taxon>Ecdysozoa</taxon>
        <taxon>Arthropoda</taxon>
        <taxon>Hexapoda</taxon>
        <taxon>Insecta</taxon>
        <taxon>Pterygota</taxon>
        <taxon>Neoptera</taxon>
        <taxon>Endopterygota</taxon>
        <taxon>Diptera</taxon>
        <taxon>Nematocera</taxon>
        <taxon>Culicoidea</taxon>
        <taxon>Culicidae</taxon>
        <taxon>Anophelinae</taxon>
        <taxon>Anopheles</taxon>
    </lineage>
</organism>
<reference evidence="2" key="2">
    <citation type="submission" date="2022-08" db="UniProtKB">
        <authorList>
            <consortium name="EnsemblMetazoa"/>
        </authorList>
    </citation>
    <scope>IDENTIFICATION</scope>
    <source>
        <strain evidence="2">STECLA/ALBI9_A</strain>
    </source>
</reference>
<dbReference type="EnsemblMetazoa" id="AALB006732-RA">
    <property type="protein sequence ID" value="AALB006732-PA"/>
    <property type="gene ID" value="AALB006732"/>
</dbReference>
<evidence type="ECO:0000256" key="1">
    <source>
        <dbReference type="SAM" id="MobiDB-lite"/>
    </source>
</evidence>
<keyword evidence="3" id="KW-1185">Reference proteome</keyword>
<feature type="compositionally biased region" description="Pro residues" evidence="1">
    <location>
        <begin position="96"/>
        <end position="106"/>
    </location>
</feature>
<dbReference type="Proteomes" id="UP000069272">
    <property type="component" value="Chromosome X"/>
</dbReference>
<feature type="region of interest" description="Disordered" evidence="1">
    <location>
        <begin position="91"/>
        <end position="110"/>
    </location>
</feature>
<dbReference type="AlphaFoldDB" id="A0A182FJN7"/>
<protein>
    <submittedName>
        <fullName evidence="2">Uncharacterized protein</fullName>
    </submittedName>
</protein>
<name>A0A182FJN7_ANOAL</name>